<sequence>MRAAAATTAHSYTMRIEIDGQRYAVTAEDGLMATVRAAGVGVEIIPKGVDSEGRVSLAYHVVDFADDKDVYGRGLSPDYALLPLGMTAKIESLAGRQITITMESMHD</sequence>
<organism evidence="1 2">
    <name type="scientific">Burkholderia aenigmatica</name>
    <dbReference type="NCBI Taxonomy" id="2015348"/>
    <lineage>
        <taxon>Bacteria</taxon>
        <taxon>Pseudomonadati</taxon>
        <taxon>Pseudomonadota</taxon>
        <taxon>Betaproteobacteria</taxon>
        <taxon>Burkholderiales</taxon>
        <taxon>Burkholderiaceae</taxon>
        <taxon>Burkholderia</taxon>
        <taxon>Burkholderia cepacia complex</taxon>
    </lineage>
</organism>
<gene>
    <name evidence="1" type="ORF">BLA13014_03349</name>
</gene>
<dbReference type="AlphaFoldDB" id="A0A6P2M0M0"/>
<evidence type="ECO:0000313" key="1">
    <source>
        <dbReference type="EMBL" id="VWB73506.1"/>
    </source>
</evidence>
<dbReference type="EMBL" id="CABVQC010000021">
    <property type="protein sequence ID" value="VWB73506.1"/>
    <property type="molecule type" value="Genomic_DNA"/>
</dbReference>
<accession>A0A6P2M0M0</accession>
<protein>
    <submittedName>
        <fullName evidence="1">Uncharacterized protein</fullName>
    </submittedName>
</protein>
<reference evidence="1 2" key="1">
    <citation type="submission" date="2019-09" db="EMBL/GenBank/DDBJ databases">
        <authorList>
            <person name="Depoorter E."/>
        </authorList>
    </citation>
    <scope>NUCLEOTIDE SEQUENCE [LARGE SCALE GENOMIC DNA]</scope>
    <source>
        <strain evidence="1">LMG 13014</strain>
    </source>
</reference>
<name>A0A6P2M0M0_9BURK</name>
<evidence type="ECO:0000313" key="2">
    <source>
        <dbReference type="Proteomes" id="UP000494261"/>
    </source>
</evidence>
<proteinExistence type="predicted"/>
<dbReference type="Proteomes" id="UP000494261">
    <property type="component" value="Unassembled WGS sequence"/>
</dbReference>